<proteinExistence type="predicted"/>
<organism evidence="1">
    <name type="scientific">marine sediment metagenome</name>
    <dbReference type="NCBI Taxonomy" id="412755"/>
    <lineage>
        <taxon>unclassified sequences</taxon>
        <taxon>metagenomes</taxon>
        <taxon>ecological metagenomes</taxon>
    </lineage>
</organism>
<reference evidence="1" key="1">
    <citation type="journal article" date="2014" name="Front. Microbiol.">
        <title>High frequency of phylogenetically diverse reductive dehalogenase-homologous genes in deep subseafloor sedimentary metagenomes.</title>
        <authorList>
            <person name="Kawai M."/>
            <person name="Futagami T."/>
            <person name="Toyoda A."/>
            <person name="Takaki Y."/>
            <person name="Nishi S."/>
            <person name="Hori S."/>
            <person name="Arai W."/>
            <person name="Tsubouchi T."/>
            <person name="Morono Y."/>
            <person name="Uchiyama I."/>
            <person name="Ito T."/>
            <person name="Fujiyama A."/>
            <person name="Inagaki F."/>
            <person name="Takami H."/>
        </authorList>
    </citation>
    <scope>NUCLEOTIDE SEQUENCE</scope>
    <source>
        <strain evidence="1">Expedition CK06-06</strain>
    </source>
</reference>
<name>X1BZE1_9ZZZZ</name>
<gene>
    <name evidence="1" type="ORF">S01H4_33165</name>
</gene>
<protein>
    <submittedName>
        <fullName evidence="1">Uncharacterized protein</fullName>
    </submittedName>
</protein>
<sequence>MKKLTRREFFKLSAIWGTVPLIPKWLSFRKDVPSEEELEEETKPNPWNWNEDNFPSPYFFDGGSSISGHIEIETTPLGNPVMIWYNDEESTK</sequence>
<evidence type="ECO:0000313" key="1">
    <source>
        <dbReference type="EMBL" id="GAG77496.1"/>
    </source>
</evidence>
<accession>X1BZE1</accession>
<dbReference type="AlphaFoldDB" id="X1BZE1"/>
<dbReference type="EMBL" id="BART01017420">
    <property type="protein sequence ID" value="GAG77496.1"/>
    <property type="molecule type" value="Genomic_DNA"/>
</dbReference>
<comment type="caution">
    <text evidence="1">The sequence shown here is derived from an EMBL/GenBank/DDBJ whole genome shotgun (WGS) entry which is preliminary data.</text>
</comment>